<reference evidence="2" key="1">
    <citation type="submission" date="2019-03" db="EMBL/GenBank/DDBJ databases">
        <authorList>
            <person name="Mank J."/>
            <person name="Almeida P."/>
        </authorList>
    </citation>
    <scope>NUCLEOTIDE SEQUENCE</scope>
    <source>
        <strain evidence="2">78183</strain>
    </source>
</reference>
<dbReference type="EMBL" id="CAADRP010000002">
    <property type="protein sequence ID" value="VFU21051.1"/>
    <property type="molecule type" value="Genomic_DNA"/>
</dbReference>
<sequence length="106" mass="11963">MDVIMLNSKSKNEAPKNKSDHIIHERSGNTISRSNSEQRKQKERCHGGDGHGHSLSEPPRKHPSKNSQHVYASHRSIQLDEKTYEGARKGSQQDVETVWCEEGGCE</sequence>
<name>A0A6N2K1Z2_SALVM</name>
<evidence type="ECO:0000256" key="1">
    <source>
        <dbReference type="SAM" id="MobiDB-lite"/>
    </source>
</evidence>
<feature type="compositionally biased region" description="Basic and acidic residues" evidence="1">
    <location>
        <begin position="10"/>
        <end position="27"/>
    </location>
</feature>
<accession>A0A6N2K1Z2</accession>
<gene>
    <name evidence="2" type="ORF">SVIM_LOCUS10391</name>
</gene>
<proteinExistence type="predicted"/>
<feature type="region of interest" description="Disordered" evidence="1">
    <location>
        <begin position="1"/>
        <end position="74"/>
    </location>
</feature>
<protein>
    <submittedName>
        <fullName evidence="2">Uncharacterized protein</fullName>
    </submittedName>
</protein>
<evidence type="ECO:0000313" key="2">
    <source>
        <dbReference type="EMBL" id="VFU21051.1"/>
    </source>
</evidence>
<dbReference type="AlphaFoldDB" id="A0A6N2K1Z2"/>
<feature type="compositionally biased region" description="Basic and acidic residues" evidence="1">
    <location>
        <begin position="36"/>
        <end position="60"/>
    </location>
</feature>
<organism evidence="2">
    <name type="scientific">Salix viminalis</name>
    <name type="common">Common osier</name>
    <name type="synonym">Basket willow</name>
    <dbReference type="NCBI Taxonomy" id="40686"/>
    <lineage>
        <taxon>Eukaryota</taxon>
        <taxon>Viridiplantae</taxon>
        <taxon>Streptophyta</taxon>
        <taxon>Embryophyta</taxon>
        <taxon>Tracheophyta</taxon>
        <taxon>Spermatophyta</taxon>
        <taxon>Magnoliopsida</taxon>
        <taxon>eudicotyledons</taxon>
        <taxon>Gunneridae</taxon>
        <taxon>Pentapetalae</taxon>
        <taxon>rosids</taxon>
        <taxon>fabids</taxon>
        <taxon>Malpighiales</taxon>
        <taxon>Salicaceae</taxon>
        <taxon>Saliceae</taxon>
        <taxon>Salix</taxon>
    </lineage>
</organism>